<dbReference type="AlphaFoldDB" id="Q5VNE5"/>
<dbReference type="EMBL" id="AP004791">
    <property type="protein sequence ID" value="BAD69035.1"/>
    <property type="molecule type" value="Genomic_DNA"/>
</dbReference>
<reference evidence="2" key="1">
    <citation type="journal article" date="2005" name="Nature">
        <title>The map-based sequence of the rice genome.</title>
        <authorList>
            <consortium name="International rice genome sequencing project (IRGSP)"/>
            <person name="Matsumoto T."/>
            <person name="Wu J."/>
            <person name="Kanamori H."/>
            <person name="Katayose Y."/>
            <person name="Fujisawa M."/>
            <person name="Namiki N."/>
            <person name="Mizuno H."/>
            <person name="Yamamoto K."/>
            <person name="Antonio B.A."/>
            <person name="Baba T."/>
            <person name="Sakata K."/>
            <person name="Nagamura Y."/>
            <person name="Aoki H."/>
            <person name="Arikawa K."/>
            <person name="Arita K."/>
            <person name="Bito T."/>
            <person name="Chiden Y."/>
            <person name="Fujitsuka N."/>
            <person name="Fukunaka R."/>
            <person name="Hamada M."/>
            <person name="Harada C."/>
            <person name="Hayashi A."/>
            <person name="Hijishita S."/>
            <person name="Honda M."/>
            <person name="Hosokawa S."/>
            <person name="Ichikawa Y."/>
            <person name="Idonuma A."/>
            <person name="Iijima M."/>
            <person name="Ikeda M."/>
            <person name="Ikeno M."/>
            <person name="Ito K."/>
            <person name="Ito S."/>
            <person name="Ito T."/>
            <person name="Ito Y."/>
            <person name="Ito Y."/>
            <person name="Iwabuchi A."/>
            <person name="Kamiya K."/>
            <person name="Karasawa W."/>
            <person name="Kurita K."/>
            <person name="Katagiri S."/>
            <person name="Kikuta A."/>
            <person name="Kobayashi H."/>
            <person name="Kobayashi N."/>
            <person name="Machita K."/>
            <person name="Maehara T."/>
            <person name="Masukawa M."/>
            <person name="Mizubayashi T."/>
            <person name="Mukai Y."/>
            <person name="Nagasaki H."/>
            <person name="Nagata Y."/>
            <person name="Naito S."/>
            <person name="Nakashima M."/>
            <person name="Nakama Y."/>
            <person name="Nakamichi Y."/>
            <person name="Nakamura M."/>
            <person name="Meguro A."/>
            <person name="Negishi M."/>
            <person name="Ohta I."/>
            <person name="Ohta T."/>
            <person name="Okamoto M."/>
            <person name="Ono N."/>
            <person name="Saji S."/>
            <person name="Sakaguchi M."/>
            <person name="Sakai K."/>
            <person name="Shibata M."/>
            <person name="Shimokawa T."/>
            <person name="Song J."/>
            <person name="Takazaki Y."/>
            <person name="Terasawa K."/>
            <person name="Tsugane M."/>
            <person name="Tsuji K."/>
            <person name="Ueda S."/>
            <person name="Waki K."/>
            <person name="Yamagata H."/>
            <person name="Yamamoto M."/>
            <person name="Yamamoto S."/>
            <person name="Yamane H."/>
            <person name="Yoshiki S."/>
            <person name="Yoshihara R."/>
            <person name="Yukawa K."/>
            <person name="Zhong H."/>
            <person name="Yano M."/>
            <person name="Yuan Q."/>
            <person name="Ouyang S."/>
            <person name="Liu J."/>
            <person name="Jones K.M."/>
            <person name="Gansberger K."/>
            <person name="Moffat K."/>
            <person name="Hill J."/>
            <person name="Bera J."/>
            <person name="Fadrosh D."/>
            <person name="Jin S."/>
            <person name="Johri S."/>
            <person name="Kim M."/>
            <person name="Overton L."/>
            <person name="Reardon M."/>
            <person name="Tsitrin T."/>
            <person name="Vuong H."/>
            <person name="Weaver B."/>
            <person name="Ciecko A."/>
            <person name="Tallon L."/>
            <person name="Jackson J."/>
            <person name="Pai G."/>
            <person name="Aken S.V."/>
            <person name="Utterback T."/>
            <person name="Reidmuller S."/>
            <person name="Feldblyum T."/>
            <person name="Hsiao J."/>
            <person name="Zismann V."/>
            <person name="Iobst S."/>
            <person name="de Vazeille A.R."/>
            <person name="Buell C.R."/>
            <person name="Ying K."/>
            <person name="Li Y."/>
            <person name="Lu T."/>
            <person name="Huang Y."/>
            <person name="Zhao Q."/>
            <person name="Feng Q."/>
            <person name="Zhang L."/>
            <person name="Zhu J."/>
            <person name="Weng Q."/>
            <person name="Mu J."/>
            <person name="Lu Y."/>
            <person name="Fan D."/>
            <person name="Liu Y."/>
            <person name="Guan J."/>
            <person name="Zhang Y."/>
            <person name="Yu S."/>
            <person name="Liu X."/>
            <person name="Zhang Y."/>
            <person name="Hong G."/>
            <person name="Han B."/>
            <person name="Choisne N."/>
            <person name="Demange N."/>
            <person name="Orjeda G."/>
            <person name="Samain S."/>
            <person name="Cattolico L."/>
            <person name="Pelletier E."/>
            <person name="Couloux A."/>
            <person name="Segurens B."/>
            <person name="Wincker P."/>
            <person name="D'Hont A."/>
            <person name="Scarpelli C."/>
            <person name="Weissenbach J."/>
            <person name="Salanoubat M."/>
            <person name="Quetier F."/>
            <person name="Yu Y."/>
            <person name="Kim H.R."/>
            <person name="Rambo T."/>
            <person name="Currie J."/>
            <person name="Collura K."/>
            <person name="Luo M."/>
            <person name="Yang T."/>
            <person name="Ammiraju J.S.S."/>
            <person name="Engler F."/>
            <person name="Soderlund C."/>
            <person name="Wing R.A."/>
            <person name="Palmer L.E."/>
            <person name="de la Bastide M."/>
            <person name="Spiegel L."/>
            <person name="Nascimento L."/>
            <person name="Zutavern T."/>
            <person name="O'Shaughnessy A."/>
            <person name="Dike S."/>
            <person name="Dedhia N."/>
            <person name="Preston R."/>
            <person name="Balija V."/>
            <person name="McCombie W.R."/>
            <person name="Chow T."/>
            <person name="Chen H."/>
            <person name="Chung M."/>
            <person name="Chen C."/>
            <person name="Shaw J."/>
            <person name="Wu H."/>
            <person name="Hsiao K."/>
            <person name="Chao Y."/>
            <person name="Chu M."/>
            <person name="Cheng C."/>
            <person name="Hour A."/>
            <person name="Lee P."/>
            <person name="Lin S."/>
            <person name="Lin Y."/>
            <person name="Liou J."/>
            <person name="Liu S."/>
            <person name="Hsing Y."/>
            <person name="Raghuvanshi S."/>
            <person name="Mohanty A."/>
            <person name="Bharti A.K."/>
            <person name="Gaur A."/>
            <person name="Gupta V."/>
            <person name="Kumar D."/>
            <person name="Ravi V."/>
            <person name="Vij S."/>
            <person name="Kapur A."/>
            <person name="Khurana P."/>
            <person name="Khurana P."/>
            <person name="Khurana J.P."/>
            <person name="Tyagi A.K."/>
            <person name="Gaikwad K."/>
            <person name="Singh A."/>
            <person name="Dalal V."/>
            <person name="Srivastava S."/>
            <person name="Dixit A."/>
            <person name="Pal A.K."/>
            <person name="Ghazi I.A."/>
            <person name="Yadav M."/>
            <person name="Pandit A."/>
            <person name="Bhargava A."/>
            <person name="Sureshbabu K."/>
            <person name="Batra K."/>
            <person name="Sharma T.R."/>
            <person name="Mohapatra T."/>
            <person name="Singh N.K."/>
            <person name="Messing J."/>
            <person name="Nelson A.B."/>
            <person name="Fuks G."/>
            <person name="Kavchok S."/>
            <person name="Keizer G."/>
            <person name="Linton E."/>
            <person name="Llaca V."/>
            <person name="Song R."/>
            <person name="Tanyolac B."/>
            <person name="Young S."/>
            <person name="Ho-Il K."/>
            <person name="Hahn J.H."/>
            <person name="Sangsakoo G."/>
            <person name="Vanavichit A."/>
            <person name="de Mattos Luiz.A.T."/>
            <person name="Zimmer P.D."/>
            <person name="Malone G."/>
            <person name="Dellagostin O."/>
            <person name="de Oliveira A.C."/>
            <person name="Bevan M."/>
            <person name="Bancroft I."/>
            <person name="Minx P."/>
            <person name="Cordum H."/>
            <person name="Wilson R."/>
            <person name="Cheng Z."/>
            <person name="Jin W."/>
            <person name="Jiang J."/>
            <person name="Leong S.A."/>
            <person name="Iwama H."/>
            <person name="Gojobori T."/>
            <person name="Itoh T."/>
            <person name="Niimura Y."/>
            <person name="Fujii Y."/>
            <person name="Habara T."/>
            <person name="Sakai H."/>
            <person name="Sato Y."/>
            <person name="Wilson G."/>
            <person name="Kumar K."/>
            <person name="McCouch S."/>
            <person name="Juretic N."/>
            <person name="Hoen D."/>
            <person name="Wright S."/>
            <person name="Bruskiewich R."/>
            <person name="Bureau T."/>
            <person name="Miyao A."/>
            <person name="Hirochika H."/>
            <person name="Nishikawa T."/>
            <person name="Kadowaki K."/>
            <person name="Sugiura M."/>
            <person name="Burr B."/>
            <person name="Sasaki T."/>
        </authorList>
    </citation>
    <scope>NUCLEOTIDE SEQUENCE [LARGE SCALE GENOMIC DNA]</scope>
    <source>
        <strain evidence="2">cv. Nipponbare</strain>
    </source>
</reference>
<name>Q5VNE5_ORYSJ</name>
<evidence type="ECO:0000313" key="1">
    <source>
        <dbReference type="EMBL" id="BAD69035.1"/>
    </source>
</evidence>
<evidence type="ECO:0000313" key="2">
    <source>
        <dbReference type="Proteomes" id="UP000000763"/>
    </source>
</evidence>
<accession>Q5VNE5</accession>
<organism evidence="1 2">
    <name type="scientific">Oryza sativa subsp. japonica</name>
    <name type="common">Rice</name>
    <dbReference type="NCBI Taxonomy" id="39947"/>
    <lineage>
        <taxon>Eukaryota</taxon>
        <taxon>Viridiplantae</taxon>
        <taxon>Streptophyta</taxon>
        <taxon>Embryophyta</taxon>
        <taxon>Tracheophyta</taxon>
        <taxon>Spermatophyta</taxon>
        <taxon>Magnoliopsida</taxon>
        <taxon>Liliopsida</taxon>
        <taxon>Poales</taxon>
        <taxon>Poaceae</taxon>
        <taxon>BOP clade</taxon>
        <taxon>Oryzoideae</taxon>
        <taxon>Oryzeae</taxon>
        <taxon>Oryzinae</taxon>
        <taxon>Oryza</taxon>
        <taxon>Oryza sativa</taxon>
    </lineage>
</organism>
<protein>
    <submittedName>
        <fullName evidence="1">Uncharacterized protein</fullName>
    </submittedName>
</protein>
<reference evidence="2" key="2">
    <citation type="journal article" date="2008" name="Nucleic Acids Res.">
        <title>The rice annotation project database (RAP-DB): 2008 update.</title>
        <authorList>
            <consortium name="The rice annotation project (RAP)"/>
        </authorList>
    </citation>
    <scope>GENOME REANNOTATION</scope>
    <source>
        <strain evidence="2">cv. Nipponbare</strain>
    </source>
</reference>
<sequence length="109" mass="11632">MGSTSGIDDFTLPLGQAYCFSSLNFITDSFVLSHEVASNHSGEIAKTSLSSPSSAQDVPTKVGVMLQPLGSCSSTEIADYLNSSEDNFYAITDIVDFGDFNDTIMFLTP</sequence>
<gene>
    <name evidence="1" type="primary">P0491D10.46</name>
</gene>
<dbReference type="Proteomes" id="UP000000763">
    <property type="component" value="Chromosome 6"/>
</dbReference>
<proteinExistence type="predicted"/>